<sequence>MGRKSQINFLKTIFPPFTNRNVELLVNKANQHVAQYLRQSKLYMIAARAQASFVNYRVDKKEGKIYLEIQVGSEVVDSGVIHLSKCSEIQDNSEIKLTGGAVLLGGTKKGTHVKVWLTPDSVYWHVARCTPYLEGFTRHDLVCDYDLLYVGIAKQQDSYQRLIKNAHHGRLRVLSEERARKPGAHPSDEIILFLYGIEPFSIQTITAEDDDYGFFQGAEPERVIADAEKAFVSLLNPHYNLTKFQSYPKGEDGLYGTGLNNYGYILNENFRFNTAAAQFKGFWSEAGFDNRQDAIFIEGDKVELYFGDEMNELPIQ</sequence>
<keyword evidence="2" id="KW-1185">Reference proteome</keyword>
<organism evidence="1 2">
    <name type="scientific">Formivibrio citricus</name>
    <dbReference type="NCBI Taxonomy" id="83765"/>
    <lineage>
        <taxon>Bacteria</taxon>
        <taxon>Pseudomonadati</taxon>
        <taxon>Pseudomonadota</taxon>
        <taxon>Betaproteobacteria</taxon>
        <taxon>Neisseriales</taxon>
        <taxon>Chitinibacteraceae</taxon>
        <taxon>Formivibrio</taxon>
    </lineage>
</organism>
<protein>
    <submittedName>
        <fullName evidence="1">Uncharacterized protein</fullName>
    </submittedName>
</protein>
<dbReference type="AlphaFoldDB" id="A0A1I4WJ27"/>
<evidence type="ECO:0000313" key="1">
    <source>
        <dbReference type="EMBL" id="SFN13216.1"/>
    </source>
</evidence>
<accession>A0A1I4WJ27</accession>
<gene>
    <name evidence="1" type="ORF">SAMN05660284_00623</name>
</gene>
<dbReference type="EMBL" id="FOVE01000003">
    <property type="protein sequence ID" value="SFN13216.1"/>
    <property type="molecule type" value="Genomic_DNA"/>
</dbReference>
<evidence type="ECO:0000313" key="2">
    <source>
        <dbReference type="Proteomes" id="UP000242869"/>
    </source>
</evidence>
<reference evidence="2" key="1">
    <citation type="submission" date="2016-10" db="EMBL/GenBank/DDBJ databases">
        <authorList>
            <person name="Varghese N."/>
            <person name="Submissions S."/>
        </authorList>
    </citation>
    <scope>NUCLEOTIDE SEQUENCE [LARGE SCALE GENOMIC DNA]</scope>
    <source>
        <strain evidence="2">DSM 6150</strain>
    </source>
</reference>
<name>A0A1I4WJ27_9NEIS</name>
<dbReference type="Proteomes" id="UP000242869">
    <property type="component" value="Unassembled WGS sequence"/>
</dbReference>
<proteinExistence type="predicted"/>